<dbReference type="Proteomes" id="UP001165041">
    <property type="component" value="Unassembled WGS sequence"/>
</dbReference>
<dbReference type="GO" id="GO:0004806">
    <property type="term" value="F:triacylglycerol lipase activity"/>
    <property type="evidence" value="ECO:0007669"/>
    <property type="project" value="TreeGrafter"/>
</dbReference>
<proteinExistence type="predicted"/>
<dbReference type="AlphaFoldDB" id="A0A9W6Q3U8"/>
<comment type="caution">
    <text evidence="2">The sequence shown here is derived from an EMBL/GenBank/DDBJ whole genome shotgun (WGS) entry which is preliminary data.</text>
</comment>
<evidence type="ECO:0000313" key="2">
    <source>
        <dbReference type="EMBL" id="GLW68016.1"/>
    </source>
</evidence>
<dbReference type="PANTHER" id="PTHR43433">
    <property type="entry name" value="HYDROLASE, ALPHA/BETA FOLD FAMILY PROTEIN"/>
    <property type="match status" value="1"/>
</dbReference>
<accession>A0A9W6Q3U8</accession>
<reference evidence="2" key="1">
    <citation type="submission" date="2023-02" db="EMBL/GenBank/DDBJ databases">
        <title>Kitasatospora phosalacinea NBRC 14627.</title>
        <authorList>
            <person name="Ichikawa N."/>
            <person name="Sato H."/>
            <person name="Tonouchi N."/>
        </authorList>
    </citation>
    <scope>NUCLEOTIDE SEQUENCE</scope>
    <source>
        <strain evidence="2">NBRC 14627</strain>
    </source>
</reference>
<protein>
    <submittedName>
        <fullName evidence="2">Hydrolase</fullName>
    </submittedName>
</protein>
<sequence>MTVTRPDAEPDAGAVEGRLERPHASLAYSTTGRGPLVVHAHGALSSRAHERRAGLFDWAPVTATHRLARYDARGHGESTGRAVPDDYRHASLAADLLALCDHLSPGAPVSGFGASMGSATVLWAALARPERFERLVLAIPAVAWAAREPRRSSLLAAASLVERRGRGALHAAARLTGPPAVLAGAPQYTTEFDLAEPLLPAALRAAAASDLPAPESLRGLTHPVLLLAWDTDPLHPLATARTLAAHLPDARLHVSHTLAEVRSWGRLAAAFLAEGEQQRGGDDRGAGA</sequence>
<dbReference type="RefSeq" id="WP_285732592.1">
    <property type="nucleotide sequence ID" value="NZ_BSSA01000001.1"/>
</dbReference>
<keyword evidence="2" id="KW-0378">Hydrolase</keyword>
<dbReference type="InterPro" id="IPR029058">
    <property type="entry name" value="AB_hydrolase_fold"/>
</dbReference>
<gene>
    <name evidence="2" type="ORF">Kpho02_03150</name>
</gene>
<organism evidence="2 3">
    <name type="scientific">Kitasatospora phosalacinea</name>
    <dbReference type="NCBI Taxonomy" id="2065"/>
    <lineage>
        <taxon>Bacteria</taxon>
        <taxon>Bacillati</taxon>
        <taxon>Actinomycetota</taxon>
        <taxon>Actinomycetes</taxon>
        <taxon>Kitasatosporales</taxon>
        <taxon>Streptomycetaceae</taxon>
        <taxon>Kitasatospora</taxon>
    </lineage>
</organism>
<dbReference type="InterPro" id="IPR000073">
    <property type="entry name" value="AB_hydrolase_1"/>
</dbReference>
<dbReference type="SUPFAM" id="SSF53474">
    <property type="entry name" value="alpha/beta-Hydrolases"/>
    <property type="match status" value="1"/>
</dbReference>
<dbReference type="InterPro" id="IPR050471">
    <property type="entry name" value="AB_hydrolase"/>
</dbReference>
<name>A0A9W6Q3U8_9ACTN</name>
<dbReference type="Gene3D" id="3.40.50.1820">
    <property type="entry name" value="alpha/beta hydrolase"/>
    <property type="match status" value="1"/>
</dbReference>
<dbReference type="Pfam" id="PF00561">
    <property type="entry name" value="Abhydrolase_1"/>
    <property type="match status" value="1"/>
</dbReference>
<dbReference type="GO" id="GO:0046503">
    <property type="term" value="P:glycerolipid catabolic process"/>
    <property type="evidence" value="ECO:0007669"/>
    <property type="project" value="TreeGrafter"/>
</dbReference>
<dbReference type="EMBL" id="BSSA01000001">
    <property type="protein sequence ID" value="GLW68016.1"/>
    <property type="molecule type" value="Genomic_DNA"/>
</dbReference>
<evidence type="ECO:0000259" key="1">
    <source>
        <dbReference type="Pfam" id="PF00561"/>
    </source>
</evidence>
<feature type="domain" description="AB hydrolase-1" evidence="1">
    <location>
        <begin position="37"/>
        <end position="254"/>
    </location>
</feature>
<evidence type="ECO:0000313" key="3">
    <source>
        <dbReference type="Proteomes" id="UP001165041"/>
    </source>
</evidence>
<dbReference type="PANTHER" id="PTHR43433:SF5">
    <property type="entry name" value="AB HYDROLASE-1 DOMAIN-CONTAINING PROTEIN"/>
    <property type="match status" value="1"/>
</dbReference>